<evidence type="ECO:0008006" key="3">
    <source>
        <dbReference type="Google" id="ProtNLM"/>
    </source>
</evidence>
<comment type="caution">
    <text evidence="1">The sequence shown here is derived from an EMBL/GenBank/DDBJ whole genome shotgun (WGS) entry which is preliminary data.</text>
</comment>
<name>A0ABQ3UYK3_9CHLR</name>
<dbReference type="Proteomes" id="UP000654345">
    <property type="component" value="Unassembled WGS sequence"/>
</dbReference>
<dbReference type="RefSeq" id="WP_201373849.1">
    <property type="nucleotide sequence ID" value="NZ_BNJG01000002.1"/>
</dbReference>
<reference evidence="1 2" key="1">
    <citation type="journal article" date="2021" name="Int. J. Syst. Evol. Microbiol.">
        <title>Reticulibacter mediterranei gen. nov., sp. nov., within the new family Reticulibacteraceae fam. nov., and Ktedonospora formicarum gen. nov., sp. nov., Ktedonobacter robiniae sp. nov., Dictyobacter formicarum sp. nov. and Dictyobacter arantiisoli sp. nov., belonging to the class Ktedonobacteria.</title>
        <authorList>
            <person name="Yabe S."/>
            <person name="Zheng Y."/>
            <person name="Wang C.M."/>
            <person name="Sakai Y."/>
            <person name="Abe K."/>
            <person name="Yokota A."/>
            <person name="Donadio S."/>
            <person name="Cavaletti L."/>
            <person name="Monciardini P."/>
        </authorList>
    </citation>
    <scope>NUCLEOTIDE SEQUENCE [LARGE SCALE GENOMIC DNA]</scope>
    <source>
        <strain evidence="1 2">SOSP1-30</strain>
    </source>
</reference>
<dbReference type="Gene3D" id="3.40.1440.10">
    <property type="entry name" value="GIY-YIG endonuclease"/>
    <property type="match status" value="1"/>
</dbReference>
<evidence type="ECO:0000313" key="1">
    <source>
        <dbReference type="EMBL" id="GHO57440.1"/>
    </source>
</evidence>
<protein>
    <recommendedName>
        <fullName evidence="3">GIY-YIG nuclease family protein</fullName>
    </recommendedName>
</protein>
<gene>
    <name evidence="1" type="ORF">KSB_59150</name>
</gene>
<evidence type="ECO:0000313" key="2">
    <source>
        <dbReference type="Proteomes" id="UP000654345"/>
    </source>
</evidence>
<sequence length="112" mass="13147">MNKRKALINEYKERKRRGCVYLITNTTTGQYIIGYSANIESEQNKFQFGQMTGVAFHPKLRQNWAELRAHAFTFKILEELEQKPGQSHEAFMDDLQALEQLYRATLDPAQEY</sequence>
<dbReference type="CDD" id="cd10451">
    <property type="entry name" value="GIY-YIG_LuxR_like"/>
    <property type="match status" value="1"/>
</dbReference>
<keyword evidence="2" id="KW-1185">Reference proteome</keyword>
<organism evidence="1 2">
    <name type="scientific">Ktedonobacter robiniae</name>
    <dbReference type="NCBI Taxonomy" id="2778365"/>
    <lineage>
        <taxon>Bacteria</taxon>
        <taxon>Bacillati</taxon>
        <taxon>Chloroflexota</taxon>
        <taxon>Ktedonobacteria</taxon>
        <taxon>Ktedonobacterales</taxon>
        <taxon>Ktedonobacteraceae</taxon>
        <taxon>Ktedonobacter</taxon>
    </lineage>
</organism>
<dbReference type="EMBL" id="BNJG01000002">
    <property type="protein sequence ID" value="GHO57440.1"/>
    <property type="molecule type" value="Genomic_DNA"/>
</dbReference>
<accession>A0ABQ3UYK3</accession>
<dbReference type="InterPro" id="IPR035901">
    <property type="entry name" value="GIY-YIG_endonuc_sf"/>
</dbReference>
<proteinExistence type="predicted"/>